<dbReference type="WBParaSite" id="Minc3s00752g16881">
    <property type="protein sequence ID" value="Minc3s00752g16881"/>
    <property type="gene ID" value="Minc3s00752g16881"/>
</dbReference>
<reference evidence="2" key="1">
    <citation type="submission" date="2022-11" db="UniProtKB">
        <authorList>
            <consortium name="WormBaseParasite"/>
        </authorList>
    </citation>
    <scope>IDENTIFICATION</scope>
</reference>
<proteinExistence type="predicted"/>
<dbReference type="AlphaFoldDB" id="A0A914LQ94"/>
<evidence type="ECO:0000313" key="1">
    <source>
        <dbReference type="Proteomes" id="UP000887563"/>
    </source>
</evidence>
<keyword evidence="1" id="KW-1185">Reference proteome</keyword>
<evidence type="ECO:0000313" key="2">
    <source>
        <dbReference type="WBParaSite" id="Minc3s00752g16881"/>
    </source>
</evidence>
<organism evidence="1 2">
    <name type="scientific">Meloidogyne incognita</name>
    <name type="common">Southern root-knot nematode worm</name>
    <name type="synonym">Oxyuris incognita</name>
    <dbReference type="NCBI Taxonomy" id="6306"/>
    <lineage>
        <taxon>Eukaryota</taxon>
        <taxon>Metazoa</taxon>
        <taxon>Ecdysozoa</taxon>
        <taxon>Nematoda</taxon>
        <taxon>Chromadorea</taxon>
        <taxon>Rhabditida</taxon>
        <taxon>Tylenchina</taxon>
        <taxon>Tylenchomorpha</taxon>
        <taxon>Tylenchoidea</taxon>
        <taxon>Meloidogynidae</taxon>
        <taxon>Meloidogyninae</taxon>
        <taxon>Meloidogyne</taxon>
        <taxon>Meloidogyne incognita group</taxon>
    </lineage>
</organism>
<sequence length="90" mass="10414">MSRCSDFVIHATLKFRELQSMALLHPRFPIGSSSSQQIFRFSFRFLCRQRLKNKPSPILSILVKSSKLLPLLIEGRMTEFYSIEIVAIIV</sequence>
<protein>
    <submittedName>
        <fullName evidence="2">Candidate secreted effector</fullName>
    </submittedName>
</protein>
<accession>A0A914LQ94</accession>
<name>A0A914LQ94_MELIC</name>
<dbReference type="Proteomes" id="UP000887563">
    <property type="component" value="Unplaced"/>
</dbReference>